<dbReference type="SUPFAM" id="SSF88946">
    <property type="entry name" value="Sigma2 domain of RNA polymerase sigma factors"/>
    <property type="match status" value="1"/>
</dbReference>
<comment type="caution">
    <text evidence="7">The sequence shown here is derived from an EMBL/GenBank/DDBJ whole genome shotgun (WGS) entry which is preliminary data.</text>
</comment>
<evidence type="ECO:0000256" key="1">
    <source>
        <dbReference type="ARBA" id="ARBA00010641"/>
    </source>
</evidence>
<evidence type="ECO:0000256" key="4">
    <source>
        <dbReference type="ARBA" id="ARBA00023163"/>
    </source>
</evidence>
<evidence type="ECO:0000313" key="7">
    <source>
        <dbReference type="EMBL" id="TQM00651.1"/>
    </source>
</evidence>
<proteinExistence type="inferred from homology"/>
<evidence type="ECO:0000313" key="8">
    <source>
        <dbReference type="Proteomes" id="UP000316096"/>
    </source>
</evidence>
<comment type="similarity">
    <text evidence="1">Belongs to the sigma-70 factor family. ECF subfamily.</text>
</comment>
<dbReference type="GO" id="GO:0006352">
    <property type="term" value="P:DNA-templated transcription initiation"/>
    <property type="evidence" value="ECO:0007669"/>
    <property type="project" value="InterPro"/>
</dbReference>
<dbReference type="InterPro" id="IPR014284">
    <property type="entry name" value="RNA_pol_sigma-70_dom"/>
</dbReference>
<dbReference type="Proteomes" id="UP000316096">
    <property type="component" value="Unassembled WGS sequence"/>
</dbReference>
<dbReference type="InterPro" id="IPR013325">
    <property type="entry name" value="RNA_pol_sigma_r2"/>
</dbReference>
<organism evidence="7 8">
    <name type="scientific">Actinoallomurus bryophytorum</name>
    <dbReference type="NCBI Taxonomy" id="1490222"/>
    <lineage>
        <taxon>Bacteria</taxon>
        <taxon>Bacillati</taxon>
        <taxon>Actinomycetota</taxon>
        <taxon>Actinomycetes</taxon>
        <taxon>Streptosporangiales</taxon>
        <taxon>Thermomonosporaceae</taxon>
        <taxon>Actinoallomurus</taxon>
    </lineage>
</organism>
<sequence>MTDPDAVGRFTAIYDEFHPRVYAYAVSRTGRQLAEEVASETFCVAWRRFGDLPSRPLPWLLGIARNVLRESYRAQVKQSSLDAELKSWVSEAELTSADVGEAVVERAQVLQALSRLSSGDREVLTLVAWHGLSAAAAAKVIGTSKATYFVKLHRARRRLEQALSDGPATRSSLLISRTETS</sequence>
<evidence type="ECO:0000259" key="6">
    <source>
        <dbReference type="Pfam" id="PF08281"/>
    </source>
</evidence>
<reference evidence="7 8" key="1">
    <citation type="submission" date="2019-06" db="EMBL/GenBank/DDBJ databases">
        <title>Sequencing the genomes of 1000 actinobacteria strains.</title>
        <authorList>
            <person name="Klenk H.-P."/>
        </authorList>
    </citation>
    <scope>NUCLEOTIDE SEQUENCE [LARGE SCALE GENOMIC DNA]</scope>
    <source>
        <strain evidence="7 8">DSM 102200</strain>
    </source>
</reference>
<keyword evidence="4" id="KW-0804">Transcription</keyword>
<dbReference type="InterPro" id="IPR007627">
    <property type="entry name" value="RNA_pol_sigma70_r2"/>
</dbReference>
<dbReference type="Pfam" id="PF04542">
    <property type="entry name" value="Sigma70_r2"/>
    <property type="match status" value="1"/>
</dbReference>
<feature type="domain" description="RNA polymerase sigma factor 70 region 4 type 2" evidence="6">
    <location>
        <begin position="107"/>
        <end position="159"/>
    </location>
</feature>
<dbReference type="InterPro" id="IPR036388">
    <property type="entry name" value="WH-like_DNA-bd_sf"/>
</dbReference>
<dbReference type="EMBL" id="VFOZ01000001">
    <property type="protein sequence ID" value="TQM00651.1"/>
    <property type="molecule type" value="Genomic_DNA"/>
</dbReference>
<dbReference type="AlphaFoldDB" id="A0A543CUB7"/>
<dbReference type="OrthoDB" id="4184921at2"/>
<dbReference type="InterPro" id="IPR013324">
    <property type="entry name" value="RNA_pol_sigma_r3/r4-like"/>
</dbReference>
<keyword evidence="2" id="KW-0805">Transcription regulation</keyword>
<gene>
    <name evidence="7" type="ORF">FB559_6367</name>
</gene>
<protein>
    <submittedName>
        <fullName evidence="7">RNA polymerase sigma-70 factor (ECF subfamily)</fullName>
    </submittedName>
</protein>
<dbReference type="PANTHER" id="PTHR43133">
    <property type="entry name" value="RNA POLYMERASE ECF-TYPE SIGMA FACTO"/>
    <property type="match status" value="1"/>
</dbReference>
<evidence type="ECO:0000256" key="3">
    <source>
        <dbReference type="ARBA" id="ARBA00023082"/>
    </source>
</evidence>
<name>A0A543CUB7_9ACTN</name>
<evidence type="ECO:0000256" key="2">
    <source>
        <dbReference type="ARBA" id="ARBA00023015"/>
    </source>
</evidence>
<keyword evidence="3" id="KW-0731">Sigma factor</keyword>
<dbReference type="InterPro" id="IPR013249">
    <property type="entry name" value="RNA_pol_sigma70_r4_t2"/>
</dbReference>
<dbReference type="GO" id="GO:0016987">
    <property type="term" value="F:sigma factor activity"/>
    <property type="evidence" value="ECO:0007669"/>
    <property type="project" value="UniProtKB-KW"/>
</dbReference>
<dbReference type="NCBIfam" id="TIGR02937">
    <property type="entry name" value="sigma70-ECF"/>
    <property type="match status" value="1"/>
</dbReference>
<dbReference type="Gene3D" id="1.10.10.10">
    <property type="entry name" value="Winged helix-like DNA-binding domain superfamily/Winged helix DNA-binding domain"/>
    <property type="match status" value="1"/>
</dbReference>
<accession>A0A543CUB7</accession>
<keyword evidence="8" id="KW-1185">Reference proteome</keyword>
<dbReference type="Pfam" id="PF08281">
    <property type="entry name" value="Sigma70_r4_2"/>
    <property type="match status" value="1"/>
</dbReference>
<dbReference type="Gene3D" id="1.10.1740.10">
    <property type="match status" value="1"/>
</dbReference>
<dbReference type="PANTHER" id="PTHR43133:SF25">
    <property type="entry name" value="RNA POLYMERASE SIGMA FACTOR RFAY-RELATED"/>
    <property type="match status" value="1"/>
</dbReference>
<evidence type="ECO:0000259" key="5">
    <source>
        <dbReference type="Pfam" id="PF04542"/>
    </source>
</evidence>
<dbReference type="RefSeq" id="WP_141960362.1">
    <property type="nucleotide sequence ID" value="NZ_VFOZ01000001.1"/>
</dbReference>
<feature type="domain" description="RNA polymerase sigma-70 region 2" evidence="5">
    <location>
        <begin position="13"/>
        <end position="75"/>
    </location>
</feature>
<dbReference type="SUPFAM" id="SSF88659">
    <property type="entry name" value="Sigma3 and sigma4 domains of RNA polymerase sigma factors"/>
    <property type="match status" value="1"/>
</dbReference>
<dbReference type="InterPro" id="IPR039425">
    <property type="entry name" value="RNA_pol_sigma-70-like"/>
</dbReference>
<dbReference type="GO" id="GO:0003677">
    <property type="term" value="F:DNA binding"/>
    <property type="evidence" value="ECO:0007669"/>
    <property type="project" value="InterPro"/>
</dbReference>